<evidence type="ECO:0000256" key="2">
    <source>
        <dbReference type="ARBA" id="ARBA00022574"/>
    </source>
</evidence>
<dbReference type="PROSITE" id="PS50294">
    <property type="entry name" value="WD_REPEATS_REGION"/>
    <property type="match status" value="1"/>
</dbReference>
<feature type="region of interest" description="Disordered" evidence="5">
    <location>
        <begin position="305"/>
        <end position="396"/>
    </location>
</feature>
<evidence type="ECO:0000313" key="7">
    <source>
        <dbReference type="Proteomes" id="UP001378592"/>
    </source>
</evidence>
<feature type="repeat" description="WD" evidence="4">
    <location>
        <begin position="133"/>
        <end position="167"/>
    </location>
</feature>
<accession>A0AAN9V3F9</accession>
<keyword evidence="3" id="KW-0677">Repeat</keyword>
<dbReference type="GO" id="GO:0080008">
    <property type="term" value="C:Cul4-RING E3 ubiquitin ligase complex"/>
    <property type="evidence" value="ECO:0007669"/>
    <property type="project" value="TreeGrafter"/>
</dbReference>
<dbReference type="Gene3D" id="2.130.10.10">
    <property type="entry name" value="YVTN repeat-like/Quinoprotein amine dehydrogenase"/>
    <property type="match status" value="2"/>
</dbReference>
<gene>
    <name evidence="6" type="ORF">R5R35_008118</name>
</gene>
<dbReference type="PANTHER" id="PTHR14588">
    <property type="entry name" value="DDB1- AND CUL4-ASSOCIATED FACTOR 10"/>
    <property type="match status" value="1"/>
</dbReference>
<dbReference type="InterPro" id="IPR001680">
    <property type="entry name" value="WD40_rpt"/>
</dbReference>
<protein>
    <submittedName>
        <fullName evidence="6">Uncharacterized protein</fullName>
    </submittedName>
</protein>
<dbReference type="PROSITE" id="PS50082">
    <property type="entry name" value="WD_REPEATS_2"/>
    <property type="match status" value="1"/>
</dbReference>
<dbReference type="Proteomes" id="UP001378592">
    <property type="component" value="Unassembled WGS sequence"/>
</dbReference>
<dbReference type="Pfam" id="PF00400">
    <property type="entry name" value="WD40"/>
    <property type="match status" value="2"/>
</dbReference>
<proteinExistence type="inferred from homology"/>
<dbReference type="InterPro" id="IPR015943">
    <property type="entry name" value="WD40/YVTN_repeat-like_dom_sf"/>
</dbReference>
<name>A0AAN9V3F9_9ORTH</name>
<evidence type="ECO:0000256" key="5">
    <source>
        <dbReference type="SAM" id="MobiDB-lite"/>
    </source>
</evidence>
<evidence type="ECO:0000256" key="4">
    <source>
        <dbReference type="PROSITE-ProRule" id="PRU00221"/>
    </source>
</evidence>
<evidence type="ECO:0000256" key="1">
    <source>
        <dbReference type="ARBA" id="ARBA00005903"/>
    </source>
</evidence>
<feature type="compositionally biased region" description="Basic and acidic residues" evidence="5">
    <location>
        <begin position="352"/>
        <end position="371"/>
    </location>
</feature>
<dbReference type="InterPro" id="IPR039085">
    <property type="entry name" value="DCA10"/>
</dbReference>
<feature type="compositionally biased region" description="Basic and acidic residues" evidence="5">
    <location>
        <begin position="322"/>
        <end position="333"/>
    </location>
</feature>
<evidence type="ECO:0000313" key="6">
    <source>
        <dbReference type="EMBL" id="KAK7788624.1"/>
    </source>
</evidence>
<organism evidence="6 7">
    <name type="scientific">Gryllus longicercus</name>
    <dbReference type="NCBI Taxonomy" id="2509291"/>
    <lineage>
        <taxon>Eukaryota</taxon>
        <taxon>Metazoa</taxon>
        <taxon>Ecdysozoa</taxon>
        <taxon>Arthropoda</taxon>
        <taxon>Hexapoda</taxon>
        <taxon>Insecta</taxon>
        <taxon>Pterygota</taxon>
        <taxon>Neoptera</taxon>
        <taxon>Polyneoptera</taxon>
        <taxon>Orthoptera</taxon>
        <taxon>Ensifera</taxon>
        <taxon>Gryllidea</taxon>
        <taxon>Grylloidea</taxon>
        <taxon>Gryllidae</taxon>
        <taxon>Gryllinae</taxon>
        <taxon>Gryllus</taxon>
    </lineage>
</organism>
<dbReference type="SMART" id="SM00320">
    <property type="entry name" value="WD40"/>
    <property type="match status" value="5"/>
</dbReference>
<keyword evidence="7" id="KW-1185">Reference proteome</keyword>
<evidence type="ECO:0000256" key="3">
    <source>
        <dbReference type="ARBA" id="ARBA00022737"/>
    </source>
</evidence>
<dbReference type="EMBL" id="JAZDUA010000996">
    <property type="protein sequence ID" value="KAK7788624.1"/>
    <property type="molecule type" value="Genomic_DNA"/>
</dbReference>
<dbReference type="AlphaFoldDB" id="A0AAN9V3F9"/>
<dbReference type="PANTHER" id="PTHR14588:SF2">
    <property type="entry name" value="DDB1- AND CUL4-ASSOCIATED FACTOR 10"/>
    <property type="match status" value="1"/>
</dbReference>
<reference evidence="6 7" key="1">
    <citation type="submission" date="2024-03" db="EMBL/GenBank/DDBJ databases">
        <title>The genome assembly and annotation of the cricket Gryllus longicercus Weissman &amp; Gray.</title>
        <authorList>
            <person name="Szrajer S."/>
            <person name="Gray D."/>
            <person name="Ylla G."/>
        </authorList>
    </citation>
    <scope>NUCLEOTIDE SEQUENCE [LARGE SCALE GENOMIC DNA]</scope>
    <source>
        <strain evidence="6">DAG 2021-001</strain>
        <tissue evidence="6">Whole body minus gut</tissue>
    </source>
</reference>
<dbReference type="InterPro" id="IPR036322">
    <property type="entry name" value="WD40_repeat_dom_sf"/>
</dbReference>
<dbReference type="SUPFAM" id="SSF50978">
    <property type="entry name" value="WD40 repeat-like"/>
    <property type="match status" value="1"/>
</dbReference>
<comment type="similarity">
    <text evidence="1">Belongs to the WD repeat DCAF10 family.</text>
</comment>
<sequence>MSKSSENFGHPAWVRQREFRQRLPLRHSDAFYKRLYSSISLCDSFNRPGCAVPGGIYSMDFSPDGSLLIATCDRSSINVFDPLCRTLIETVSNAQIEHTKVKFLDSRTFATENNDMTVALWDIRNLSEQMRTLRGHSNIVYDIEFSSKNDVLVTCGGDGMIHTWSLKDFTQEIIECKKVFGSHDFLRMRLNPDASKMIISSSRGYLLIVHDLDLNTLTEDLAGYYPGGCPFYHLREMVPCSAVFSRRRRRNRVEPVADFPLADGSLAVSALEIHPQGLSALSRCASEERGLQWLCVHDIRGRKPPEEEEVAMGWRGATSPEPRGRDEQREGGARRTMPFLGSIATSSLHSGESSREEFQRTGEGGGRRDLQVTEAAPASSPGEIGSHAIPKGQVSPSISRLTHYSETHSSEIWYNEELCFSPDGRLLCTPFSTGIKLHTFSPQCFGQFISWPGGSPIPLHEFATYISHESVVISTKFSPRHCLIASGCLRGKINWYQPGL</sequence>
<keyword evidence="2 4" id="KW-0853">WD repeat</keyword>
<comment type="caution">
    <text evidence="6">The sequence shown here is derived from an EMBL/GenBank/DDBJ whole genome shotgun (WGS) entry which is preliminary data.</text>
</comment>